<reference evidence="4" key="1">
    <citation type="submission" date="2020-07" db="EMBL/GenBank/DDBJ databases">
        <title>Severe corrosion of carbon steel in oil field produced water can be linked to methanogenic archaea containing a special type of NiFe hydrogenase.</title>
        <authorList>
            <person name="Lahme S."/>
            <person name="Mand J."/>
            <person name="Longwell J."/>
            <person name="Smith R."/>
            <person name="Enning D."/>
        </authorList>
    </citation>
    <scope>NUCLEOTIDE SEQUENCE</scope>
    <source>
        <strain evidence="4">MIC098Bin6</strain>
    </source>
</reference>
<dbReference type="Proteomes" id="UP000706172">
    <property type="component" value="Unassembled WGS sequence"/>
</dbReference>
<dbReference type="SMART" id="SM00062">
    <property type="entry name" value="PBPb"/>
    <property type="match status" value="1"/>
</dbReference>
<dbReference type="PANTHER" id="PTHR35936:SF38">
    <property type="entry name" value="GLUTAMINE-BINDING PERIPLASMIC PROTEIN"/>
    <property type="match status" value="1"/>
</dbReference>
<evidence type="ECO:0000256" key="1">
    <source>
        <dbReference type="ARBA" id="ARBA00022729"/>
    </source>
</evidence>
<evidence type="ECO:0000259" key="3">
    <source>
        <dbReference type="SMART" id="SM00062"/>
    </source>
</evidence>
<dbReference type="CDD" id="cd13530">
    <property type="entry name" value="PBP2_peptides_like"/>
    <property type="match status" value="1"/>
</dbReference>
<sequence>MRQKTFFSLVLTLTAVLCFSAMTFAGTLTDIVKRGELRVAVQSGAAPYAFVDKHGEHAGSMIDFTKGMADAMGVKLVVLDFDWDGLIPALLSGKADILAADMTPTLKRALKITFTDPWIEVQPCIFTRPDTDFQTLEDVNKKGLTVGVLLGSTGETMAKLFLPNAEIKSYKGGGRMVVQALIAGHVDAGVNDDLAVLTVLPDFPPNSVRLLDKRLGQGKDPLAFAVNHESVNLWQWINLYFKTIRADGTYDKNIAYWMEGTDWKKDH</sequence>
<dbReference type="EMBL" id="JACCQK010000008">
    <property type="protein sequence ID" value="MBG0778349.1"/>
    <property type="molecule type" value="Genomic_DNA"/>
</dbReference>
<feature type="chain" id="PRO_5037458916" evidence="2">
    <location>
        <begin position="26"/>
        <end position="267"/>
    </location>
</feature>
<evidence type="ECO:0000313" key="5">
    <source>
        <dbReference type="Proteomes" id="UP000706172"/>
    </source>
</evidence>
<dbReference type="SUPFAM" id="SSF53850">
    <property type="entry name" value="Periplasmic binding protein-like II"/>
    <property type="match status" value="1"/>
</dbReference>
<dbReference type="PANTHER" id="PTHR35936">
    <property type="entry name" value="MEMBRANE-BOUND LYTIC MUREIN TRANSGLYCOSYLASE F"/>
    <property type="match status" value="1"/>
</dbReference>
<dbReference type="Gene3D" id="3.40.190.10">
    <property type="entry name" value="Periplasmic binding protein-like II"/>
    <property type="match status" value="2"/>
</dbReference>
<feature type="domain" description="Solute-binding protein family 3/N-terminal" evidence="3">
    <location>
        <begin position="36"/>
        <end position="262"/>
    </location>
</feature>
<evidence type="ECO:0000256" key="2">
    <source>
        <dbReference type="SAM" id="SignalP"/>
    </source>
</evidence>
<proteinExistence type="predicted"/>
<accession>A0A931CVW4</accession>
<protein>
    <submittedName>
        <fullName evidence="4">Amino acid ABC transporter substrate-binding protein</fullName>
    </submittedName>
</protein>
<organism evidence="4 5">
    <name type="scientific">Desulfotignum balticum</name>
    <dbReference type="NCBI Taxonomy" id="115781"/>
    <lineage>
        <taxon>Bacteria</taxon>
        <taxon>Pseudomonadati</taxon>
        <taxon>Thermodesulfobacteriota</taxon>
        <taxon>Desulfobacteria</taxon>
        <taxon>Desulfobacterales</taxon>
        <taxon>Desulfobacteraceae</taxon>
        <taxon>Desulfotignum</taxon>
    </lineage>
</organism>
<comment type="caution">
    <text evidence="4">The sequence shown here is derived from an EMBL/GenBank/DDBJ whole genome shotgun (WGS) entry which is preliminary data.</text>
</comment>
<dbReference type="AlphaFoldDB" id="A0A931CVW4"/>
<gene>
    <name evidence="4" type="ORF">H0S81_00230</name>
</gene>
<dbReference type="InterPro" id="IPR001638">
    <property type="entry name" value="Solute-binding_3/MltF_N"/>
</dbReference>
<feature type="signal peptide" evidence="2">
    <location>
        <begin position="1"/>
        <end position="25"/>
    </location>
</feature>
<evidence type="ECO:0000313" key="4">
    <source>
        <dbReference type="EMBL" id="MBG0778349.1"/>
    </source>
</evidence>
<keyword evidence="1 2" id="KW-0732">Signal</keyword>
<dbReference type="Pfam" id="PF00497">
    <property type="entry name" value="SBP_bac_3"/>
    <property type="match status" value="1"/>
</dbReference>
<name>A0A931CVW4_9BACT</name>